<dbReference type="PANTHER" id="PTHR40980">
    <property type="entry name" value="PLUG DOMAIN-CONTAINING PROTEIN"/>
    <property type="match status" value="1"/>
</dbReference>
<keyword evidence="7" id="KW-1185">Reference proteome</keyword>
<keyword evidence="6" id="KW-0675">Receptor</keyword>
<keyword evidence="3" id="KW-0998">Cell outer membrane</keyword>
<evidence type="ECO:0000259" key="5">
    <source>
        <dbReference type="Pfam" id="PF14905"/>
    </source>
</evidence>
<dbReference type="SUPFAM" id="SSF49464">
    <property type="entry name" value="Carboxypeptidase regulatory domain-like"/>
    <property type="match status" value="1"/>
</dbReference>
<dbReference type="PANTHER" id="PTHR40980:SF4">
    <property type="entry name" value="TONB-DEPENDENT RECEPTOR-LIKE BETA-BARREL DOMAIN-CONTAINING PROTEIN"/>
    <property type="match status" value="1"/>
</dbReference>
<reference evidence="7" key="1">
    <citation type="journal article" date="2019" name="Int. J. Syst. Evol. Microbiol.">
        <title>The Global Catalogue of Microorganisms (GCM) 10K type strain sequencing project: providing services to taxonomists for standard genome sequencing and annotation.</title>
        <authorList>
            <consortium name="The Broad Institute Genomics Platform"/>
            <consortium name="The Broad Institute Genome Sequencing Center for Infectious Disease"/>
            <person name="Wu L."/>
            <person name="Ma J."/>
        </authorList>
    </citation>
    <scope>NUCLEOTIDE SEQUENCE [LARGE SCALE GENOMIC DNA]</scope>
    <source>
        <strain evidence="7">CCUG 62221</strain>
    </source>
</reference>
<comment type="subcellular location">
    <subcellularLocation>
        <location evidence="1">Cell outer membrane</location>
    </subcellularLocation>
</comment>
<dbReference type="InterPro" id="IPR036942">
    <property type="entry name" value="Beta-barrel_TonB_sf"/>
</dbReference>
<dbReference type="EMBL" id="JBHTMV010000004">
    <property type="protein sequence ID" value="MFD1293877.1"/>
    <property type="molecule type" value="Genomic_DNA"/>
</dbReference>
<dbReference type="InterPro" id="IPR041700">
    <property type="entry name" value="OMP_b-brl_3"/>
</dbReference>
<dbReference type="InterPro" id="IPR008969">
    <property type="entry name" value="CarboxyPept-like_regulatory"/>
</dbReference>
<evidence type="ECO:0000256" key="3">
    <source>
        <dbReference type="ARBA" id="ARBA00023237"/>
    </source>
</evidence>
<dbReference type="SUPFAM" id="SSF56935">
    <property type="entry name" value="Porins"/>
    <property type="match status" value="1"/>
</dbReference>
<name>A0ABW3WPP2_9FLAO</name>
<dbReference type="Gene3D" id="2.40.170.20">
    <property type="entry name" value="TonB-dependent receptor, beta-barrel domain"/>
    <property type="match status" value="1"/>
</dbReference>
<dbReference type="Pfam" id="PF14905">
    <property type="entry name" value="OMP_b-brl_3"/>
    <property type="match status" value="1"/>
</dbReference>
<feature type="chain" id="PRO_5045575850" evidence="4">
    <location>
        <begin position="19"/>
        <end position="796"/>
    </location>
</feature>
<sequence>MRKLFFLYTLLLPLVLFSQNNSTSSATISGKIIDATSKKPIEYATIIFKSIDSGTIKYGGISNQKGHFSIDITSGFYQTYIEFVSYKTKKLAISEFKHDLNLGTIALELDTKTLEEIEIQGTKKAVTVKANKLVFNVHKDVAAESKMTTDVLNNIPSVTVDPNGAIRLNGMANPTVLINGKVTALSKADALKTLPASSIEKVEVISNPGASYQATSTGIINILLKKGKEEGFHSSATLSGGYKNYYGALVNLNYNTNTTSIYFYPSFIHKNDIKNALTTTTYLTQGDPYSVIDRTSDFNATKNDFSGILGADFNLSKKSTLSTVLNYTSINANNCTQTTAILLDATETETGSNDRLHEGLFNNTIFEATVSFDHYFKSEAQKLSAYFSYSNDDEMYDFDILNSNPTFTNESYIEDNYIENYRTEIKYAAPITEDSNFVTGYYGEFGTIPFSYKSEAYSENMEYTENIHAFFAEYEHIIGDFYAGISLRAEFSTVTVDFETEAATNKTTYNNLFPAVYLDYMFNDDESITLSYTKKIGRPSYTQLQPYEQKYTETWSFVGNIYLAPVFYHLTRLSYTLSKPKFTLAPSLFFNRYNNYWQRVTYETGQQIENIDKLITTPENVGYVNNYGIDLTAIYTPNKWLSFTAYAHLHIFDQHGVFETINSAGDAIHLDYTSRNFGGSQSLVTKIKIPKVFDFQTTINHELLSQSNFSKRKAFTYASISANRDFWDNAASISLTSNDVFNSFKTARDRFDAHYYAEGLVTNVFPTFILSFTYRFNQHKHNRNLNYNKKDIKPEF</sequence>
<protein>
    <submittedName>
        <fullName evidence="6">TonB-dependent receptor domain-containing protein</fullName>
    </submittedName>
</protein>
<dbReference type="InterPro" id="IPR037066">
    <property type="entry name" value="Plug_dom_sf"/>
</dbReference>
<keyword evidence="2" id="KW-0472">Membrane</keyword>
<gene>
    <name evidence="6" type="ORF">ACFQ5N_08525</name>
</gene>
<keyword evidence="4" id="KW-0732">Signal</keyword>
<feature type="domain" description="Outer membrane protein beta-barrel" evidence="5">
    <location>
        <begin position="374"/>
        <end position="774"/>
    </location>
</feature>
<organism evidence="6 7">
    <name type="scientific">Lutibacter holmesii</name>
    <dbReference type="NCBI Taxonomy" id="1137985"/>
    <lineage>
        <taxon>Bacteria</taxon>
        <taxon>Pseudomonadati</taxon>
        <taxon>Bacteroidota</taxon>
        <taxon>Flavobacteriia</taxon>
        <taxon>Flavobacteriales</taxon>
        <taxon>Flavobacteriaceae</taxon>
        <taxon>Lutibacter</taxon>
    </lineage>
</organism>
<accession>A0ABW3WPP2</accession>
<dbReference type="Gene3D" id="2.60.40.1120">
    <property type="entry name" value="Carboxypeptidase-like, regulatory domain"/>
    <property type="match status" value="1"/>
</dbReference>
<dbReference type="RefSeq" id="WP_386809078.1">
    <property type="nucleotide sequence ID" value="NZ_JBHTMV010000004.1"/>
</dbReference>
<proteinExistence type="predicted"/>
<evidence type="ECO:0000256" key="1">
    <source>
        <dbReference type="ARBA" id="ARBA00004442"/>
    </source>
</evidence>
<dbReference type="Gene3D" id="2.170.130.10">
    <property type="entry name" value="TonB-dependent receptor, plug domain"/>
    <property type="match status" value="1"/>
</dbReference>
<dbReference type="Pfam" id="PF13715">
    <property type="entry name" value="CarbopepD_reg_2"/>
    <property type="match status" value="1"/>
</dbReference>
<evidence type="ECO:0000313" key="6">
    <source>
        <dbReference type="EMBL" id="MFD1293877.1"/>
    </source>
</evidence>
<evidence type="ECO:0000313" key="7">
    <source>
        <dbReference type="Proteomes" id="UP001597241"/>
    </source>
</evidence>
<comment type="caution">
    <text evidence="6">The sequence shown here is derived from an EMBL/GenBank/DDBJ whole genome shotgun (WGS) entry which is preliminary data.</text>
</comment>
<evidence type="ECO:0000256" key="4">
    <source>
        <dbReference type="SAM" id="SignalP"/>
    </source>
</evidence>
<evidence type="ECO:0000256" key="2">
    <source>
        <dbReference type="ARBA" id="ARBA00023136"/>
    </source>
</evidence>
<feature type="signal peptide" evidence="4">
    <location>
        <begin position="1"/>
        <end position="18"/>
    </location>
</feature>
<dbReference type="Proteomes" id="UP001597241">
    <property type="component" value="Unassembled WGS sequence"/>
</dbReference>